<sequence>MPGPWEDFPVAEADAAVAVSRLSVGVPSWRCAMSAARGPSETLRVAGAEEAADVMAVSRLSVGQASRCYGVSVECQWRQALQKTSRYLELKTLLARLQRAGSQLAELRGNAKCYSNGSGLLRGTSRKLVRKNLQKGLL</sequence>
<organism evidence="1 2">
    <name type="scientific">Polarella glacialis</name>
    <name type="common">Dinoflagellate</name>
    <dbReference type="NCBI Taxonomy" id="89957"/>
    <lineage>
        <taxon>Eukaryota</taxon>
        <taxon>Sar</taxon>
        <taxon>Alveolata</taxon>
        <taxon>Dinophyceae</taxon>
        <taxon>Suessiales</taxon>
        <taxon>Suessiaceae</taxon>
        <taxon>Polarella</taxon>
    </lineage>
</organism>
<dbReference type="EMBL" id="CAJNNV010025087">
    <property type="protein sequence ID" value="CAE8612137.1"/>
    <property type="molecule type" value="Genomic_DNA"/>
</dbReference>
<reference evidence="1" key="1">
    <citation type="submission" date="2021-02" db="EMBL/GenBank/DDBJ databases">
        <authorList>
            <person name="Dougan E. K."/>
            <person name="Rhodes N."/>
            <person name="Thang M."/>
            <person name="Chan C."/>
        </authorList>
    </citation>
    <scope>NUCLEOTIDE SEQUENCE</scope>
</reference>
<dbReference type="AlphaFoldDB" id="A0A813FFN2"/>
<evidence type="ECO:0000313" key="2">
    <source>
        <dbReference type="Proteomes" id="UP000654075"/>
    </source>
</evidence>
<proteinExistence type="predicted"/>
<keyword evidence="2" id="KW-1185">Reference proteome</keyword>
<comment type="caution">
    <text evidence="1">The sequence shown here is derived from an EMBL/GenBank/DDBJ whole genome shotgun (WGS) entry which is preliminary data.</text>
</comment>
<dbReference type="Proteomes" id="UP000654075">
    <property type="component" value="Unassembled WGS sequence"/>
</dbReference>
<protein>
    <submittedName>
        <fullName evidence="1">Uncharacterized protein</fullName>
    </submittedName>
</protein>
<evidence type="ECO:0000313" key="1">
    <source>
        <dbReference type="EMBL" id="CAE8612137.1"/>
    </source>
</evidence>
<gene>
    <name evidence="1" type="ORF">PGLA1383_LOCUS29938</name>
</gene>
<accession>A0A813FFN2</accession>
<name>A0A813FFN2_POLGL</name>